<dbReference type="AlphaFoldDB" id="A0A6G0Y063"/>
<gene>
    <name evidence="1" type="ORF">FWK35_00020512</name>
</gene>
<name>A0A6G0Y063_APHCR</name>
<evidence type="ECO:0000313" key="1">
    <source>
        <dbReference type="EMBL" id="KAF0746394.1"/>
    </source>
</evidence>
<sequence length="65" mass="7371">MQSSIVWLFIQKFFYALTTTYDKSFHSLGQILSDLNNQIIMMNKVTQTLGSIVSKGNLSIPSRTL</sequence>
<organism evidence="1 2">
    <name type="scientific">Aphis craccivora</name>
    <name type="common">Cowpea aphid</name>
    <dbReference type="NCBI Taxonomy" id="307492"/>
    <lineage>
        <taxon>Eukaryota</taxon>
        <taxon>Metazoa</taxon>
        <taxon>Ecdysozoa</taxon>
        <taxon>Arthropoda</taxon>
        <taxon>Hexapoda</taxon>
        <taxon>Insecta</taxon>
        <taxon>Pterygota</taxon>
        <taxon>Neoptera</taxon>
        <taxon>Paraneoptera</taxon>
        <taxon>Hemiptera</taxon>
        <taxon>Sternorrhyncha</taxon>
        <taxon>Aphidomorpha</taxon>
        <taxon>Aphidoidea</taxon>
        <taxon>Aphididae</taxon>
        <taxon>Aphidini</taxon>
        <taxon>Aphis</taxon>
        <taxon>Aphis</taxon>
    </lineage>
</organism>
<proteinExistence type="predicted"/>
<comment type="caution">
    <text evidence="1">The sequence shown here is derived from an EMBL/GenBank/DDBJ whole genome shotgun (WGS) entry which is preliminary data.</text>
</comment>
<feature type="non-terminal residue" evidence="1">
    <location>
        <position position="65"/>
    </location>
</feature>
<reference evidence="1 2" key="1">
    <citation type="submission" date="2019-08" db="EMBL/GenBank/DDBJ databases">
        <title>Whole genome of Aphis craccivora.</title>
        <authorList>
            <person name="Voronova N.V."/>
            <person name="Shulinski R.S."/>
            <person name="Bandarenka Y.V."/>
            <person name="Zhorov D.G."/>
            <person name="Warner D."/>
        </authorList>
    </citation>
    <scope>NUCLEOTIDE SEQUENCE [LARGE SCALE GENOMIC DNA]</scope>
    <source>
        <strain evidence="1">180601</strain>
        <tissue evidence="1">Whole Body</tissue>
    </source>
</reference>
<protein>
    <submittedName>
        <fullName evidence="1">Uncharacterized protein</fullName>
    </submittedName>
</protein>
<evidence type="ECO:0000313" key="2">
    <source>
        <dbReference type="Proteomes" id="UP000478052"/>
    </source>
</evidence>
<dbReference type="EMBL" id="VUJU01007229">
    <property type="protein sequence ID" value="KAF0746394.1"/>
    <property type="molecule type" value="Genomic_DNA"/>
</dbReference>
<dbReference type="Proteomes" id="UP000478052">
    <property type="component" value="Unassembled WGS sequence"/>
</dbReference>
<accession>A0A6G0Y063</accession>
<keyword evidence="2" id="KW-1185">Reference proteome</keyword>